<accession>A0A4S8KBM4</accession>
<dbReference type="Proteomes" id="UP000317650">
    <property type="component" value="Chromosome 4"/>
</dbReference>
<evidence type="ECO:0000313" key="3">
    <source>
        <dbReference type="EMBL" id="THU72520.1"/>
    </source>
</evidence>
<evidence type="ECO:0000256" key="1">
    <source>
        <dbReference type="SAM" id="MobiDB-lite"/>
    </source>
</evidence>
<dbReference type="AlphaFoldDB" id="A0A4S8KBM4"/>
<reference evidence="3 4" key="1">
    <citation type="journal article" date="2019" name="Nat. Plants">
        <title>Genome sequencing of Musa balbisiana reveals subgenome evolution and function divergence in polyploid bananas.</title>
        <authorList>
            <person name="Yao X."/>
        </authorList>
    </citation>
    <scope>NUCLEOTIDE SEQUENCE [LARGE SCALE GENOMIC DNA]</scope>
    <source>
        <strain evidence="4">cv. DH-PKW</strain>
        <tissue evidence="3">Leaves</tissue>
    </source>
</reference>
<sequence>MAASKSMLLFLLVLLVVFHAQARGSDPSKRMSIINTITNLGRRLPLAPPSPLMAPPRILDPRLLPPPASPPSSCSAAPPPPPPPPPY</sequence>
<name>A0A4S8KBM4_MUSBA</name>
<evidence type="ECO:0000256" key="2">
    <source>
        <dbReference type="SAM" id="SignalP"/>
    </source>
</evidence>
<feature type="chain" id="PRO_5020615033" evidence="2">
    <location>
        <begin position="23"/>
        <end position="87"/>
    </location>
</feature>
<keyword evidence="4" id="KW-1185">Reference proteome</keyword>
<comment type="caution">
    <text evidence="3">The sequence shown here is derived from an EMBL/GenBank/DDBJ whole genome shotgun (WGS) entry which is preliminary data.</text>
</comment>
<feature type="compositionally biased region" description="Pro residues" evidence="1">
    <location>
        <begin position="77"/>
        <end position="87"/>
    </location>
</feature>
<dbReference type="EMBL" id="PYDT01000001">
    <property type="protein sequence ID" value="THU72520.1"/>
    <property type="molecule type" value="Genomic_DNA"/>
</dbReference>
<feature type="signal peptide" evidence="2">
    <location>
        <begin position="1"/>
        <end position="22"/>
    </location>
</feature>
<feature type="region of interest" description="Disordered" evidence="1">
    <location>
        <begin position="45"/>
        <end position="87"/>
    </location>
</feature>
<organism evidence="3 4">
    <name type="scientific">Musa balbisiana</name>
    <name type="common">Banana</name>
    <dbReference type="NCBI Taxonomy" id="52838"/>
    <lineage>
        <taxon>Eukaryota</taxon>
        <taxon>Viridiplantae</taxon>
        <taxon>Streptophyta</taxon>
        <taxon>Embryophyta</taxon>
        <taxon>Tracheophyta</taxon>
        <taxon>Spermatophyta</taxon>
        <taxon>Magnoliopsida</taxon>
        <taxon>Liliopsida</taxon>
        <taxon>Zingiberales</taxon>
        <taxon>Musaceae</taxon>
        <taxon>Musa</taxon>
    </lineage>
</organism>
<protein>
    <submittedName>
        <fullName evidence="3">Uncharacterized protein</fullName>
    </submittedName>
</protein>
<keyword evidence="2" id="KW-0732">Signal</keyword>
<evidence type="ECO:0000313" key="4">
    <source>
        <dbReference type="Proteomes" id="UP000317650"/>
    </source>
</evidence>
<gene>
    <name evidence="3" type="ORF">C4D60_Mb04t13000</name>
</gene>
<proteinExistence type="predicted"/>